<dbReference type="InterPro" id="IPR001245">
    <property type="entry name" value="Ser-Thr/Tyr_kinase_cat_dom"/>
</dbReference>
<dbReference type="PROSITE" id="PS00107">
    <property type="entry name" value="PROTEIN_KINASE_ATP"/>
    <property type="match status" value="2"/>
</dbReference>
<evidence type="ECO:0000256" key="10">
    <source>
        <dbReference type="ARBA" id="ARBA00022737"/>
    </source>
</evidence>
<evidence type="ECO:0000256" key="7">
    <source>
        <dbReference type="ARBA" id="ARBA00022679"/>
    </source>
</evidence>
<keyword evidence="10" id="KW-0677">Repeat</keyword>
<evidence type="ECO:0000259" key="22">
    <source>
        <dbReference type="PROSITE" id="PS50011"/>
    </source>
</evidence>
<keyword evidence="3" id="KW-1003">Cell membrane</keyword>
<feature type="binding site" evidence="20">
    <location>
        <position position="294"/>
    </location>
    <ligand>
        <name>ATP</name>
        <dbReference type="ChEBI" id="CHEBI:30616"/>
    </ligand>
</feature>
<keyword evidence="7" id="KW-0808">Transferase</keyword>
<dbReference type="InterPro" id="IPR032675">
    <property type="entry name" value="LRR_dom_sf"/>
</dbReference>
<dbReference type="SUPFAM" id="SSF56112">
    <property type="entry name" value="Protein kinase-like (PK-like)"/>
    <property type="match status" value="2"/>
</dbReference>
<evidence type="ECO:0000256" key="4">
    <source>
        <dbReference type="ARBA" id="ARBA00022527"/>
    </source>
</evidence>
<comment type="caution">
    <text evidence="23">The sequence shown here is derived from an EMBL/GenBank/DDBJ whole genome shotgun (WGS) entry which is preliminary data.</text>
</comment>
<dbReference type="SUPFAM" id="SSF52058">
    <property type="entry name" value="L domain-like"/>
    <property type="match status" value="1"/>
</dbReference>
<evidence type="ECO:0000256" key="14">
    <source>
        <dbReference type="ARBA" id="ARBA00022989"/>
    </source>
</evidence>
<sequence length="1447" mass="159794">MGNDISKRLQIVSFRNNALNSVMLSTNYNNTLILSGNPVCSKSDLEDTTYCKTQQETSVPSSPNNKSCSHPYEGAMIFRAPSFGIVTNSSIQLLEKNLSAKLECAPNGFTLENCFFNNDGYLEVKLIICPSDGKYFNRSEILDCFKILSSQDFVPPDIFGPYYFTANIYLFEEEGLQNKNSLFYMIFIKGCIVFFALVYFSSVGDNKRDVINKTFPRVILLEPIDDYLCPFSASWASTGEDNVSAPTLRAPKCFTYDELKECTNGFRGTNEIGVGGYGKVYKGRLLNGQIVAIKRRKQGSEQGRPEFKNELELLSQVHHKNLVGLVGFCCEKGEQMIVYEFMCNGTIEESLSGKRDQQLDWNRRLIIALDSATGLAYLHRHASPAIIHGDVKSSNILLDENLSAKVADFGISKSVPNSVTNYFTYIDKGTPGYLAPEAMQQQITMKSDVYSFGVVMLELITAKPAICNYGYLVERVKNTLDKQVTEYCGLKDLLDPVLLETENLIGFERFLDLALQCTEISPDNRPTMSDVAKEIETILKSNGMMEIASTSESSAAAGLGSPRACNPSDDLYSSSGSYASSSRAFECSSTLSNNIGKLDQLQTLDLSYNQNLGGLLTPAIGNVTKLNMLSLISCSFIGTIPDELGNLGQLTSLSLNSNQFTGRIPASLGKLSNLNWLDLADNQLSGPLPTSTNGAPGLDQLLKAQHFHLNKNQLSGSIPENLFNANLTVQHVLLDRNQLTGGIPESVGLVRTLEILNLGNNDLSGQMPNLTAMRKLKYVDLSNNSFDPSESPSWFLDLKSLTTLIIESGGLHGQMPQELFGVSQLEKVALDNNEFNGTLDMGNNISRQLQIVSFKNNALNSVMLSSNYNNTLILSGNPVCSNPNLENTPYCHTRQETLAPNSSNNISCSHPYEGAMIFRAPSFGIITNSSIQLLEKNLSAKLECAPNGFTLENPFFNNDGYLEVKLIICPSDGQYFNRSEILDCFDFNSQDYVPPNMFGPYYFYANLYSFQTKVIIGLVTGMIVGLSLLLVGLLMLLAYALRQKRRAQRAISQTNPFASWLSIGEESVGAPTLRAPKCFTYDELKECTNGFQGTNEIGVGGYGKVYKGMLPDGQTVAIKRRKQGSRQGGPEFKTELELLSRVHHKNLVELVGFCCEKGELVLVYEFMCNGTIEESLSGKRDLQLDWSRRLMIALDSATGLAYLHDHANPPIIHRDVKSSNVLLDENLIAKVADFGLSHLVPNSETDYFTTNIKGTIGYLAPEAYMLQQITRKSDVYSFGVVMLELITAKPATHNYKNIVDIVKNAVDRHDTEYCGLKDLIDPVLLETGNLIGFKSFLDLALRCVEVSADDRPTMSDVAKEIEIILKNNGIMKVASTSESSSATDLGSRRARNPYDDLYSSSGSNVSRGAFEYSSEFSFRSSSRLSGNGSFFKFSGFTRHCLKINYVQ</sequence>
<dbReference type="InterPro" id="IPR001611">
    <property type="entry name" value="Leu-rich_rpt"/>
</dbReference>
<evidence type="ECO:0000256" key="1">
    <source>
        <dbReference type="ARBA" id="ARBA00004162"/>
    </source>
</evidence>
<evidence type="ECO:0000256" key="13">
    <source>
        <dbReference type="ARBA" id="ARBA00022840"/>
    </source>
</evidence>
<accession>A0A199V2Y9</accession>
<dbReference type="Proteomes" id="UP000092600">
    <property type="component" value="Unassembled WGS sequence"/>
</dbReference>
<evidence type="ECO:0000256" key="8">
    <source>
        <dbReference type="ARBA" id="ARBA00022692"/>
    </source>
</evidence>
<evidence type="ECO:0000256" key="12">
    <source>
        <dbReference type="ARBA" id="ARBA00022777"/>
    </source>
</evidence>
<keyword evidence="15 21" id="KW-0472">Membrane</keyword>
<evidence type="ECO:0000256" key="15">
    <source>
        <dbReference type="ARBA" id="ARBA00023136"/>
    </source>
</evidence>
<keyword evidence="11 20" id="KW-0547">Nucleotide-binding</keyword>
<keyword evidence="4" id="KW-0723">Serine/threonine-protein kinase</keyword>
<dbReference type="FunFam" id="3.80.10.10:FF:000041">
    <property type="entry name" value="LRR receptor-like serine/threonine-protein kinase ERECTA"/>
    <property type="match status" value="1"/>
</dbReference>
<feature type="domain" description="Protein kinase" evidence="22">
    <location>
        <begin position="266"/>
        <end position="539"/>
    </location>
</feature>
<dbReference type="InterPro" id="IPR008271">
    <property type="entry name" value="Ser/Thr_kinase_AS"/>
</dbReference>
<dbReference type="InterPro" id="IPR011009">
    <property type="entry name" value="Kinase-like_dom_sf"/>
</dbReference>
<keyword evidence="8 21" id="KW-0812">Transmembrane</keyword>
<evidence type="ECO:0000313" key="24">
    <source>
        <dbReference type="Proteomes" id="UP000092600"/>
    </source>
</evidence>
<evidence type="ECO:0000256" key="6">
    <source>
        <dbReference type="ARBA" id="ARBA00022614"/>
    </source>
</evidence>
<dbReference type="STRING" id="4615.A0A199V2Y9"/>
<dbReference type="FunFam" id="1.10.510.10:FF:000358">
    <property type="entry name" value="Putative leucine-rich repeat receptor-like serine/threonine-protein kinase"/>
    <property type="match status" value="1"/>
</dbReference>
<dbReference type="EC" id="2.7.11.1" evidence="2"/>
<gene>
    <name evidence="23" type="ORF">ACMD2_07971</name>
</gene>
<keyword evidence="5" id="KW-0597">Phosphoprotein</keyword>
<keyword evidence="9" id="KW-0732">Signal</keyword>
<evidence type="ECO:0000256" key="18">
    <source>
        <dbReference type="ARBA" id="ARBA00047899"/>
    </source>
</evidence>
<dbReference type="EMBL" id="LSRQ01003510">
    <property type="protein sequence ID" value="OAY71353.1"/>
    <property type="molecule type" value="Genomic_DNA"/>
</dbReference>
<evidence type="ECO:0000256" key="3">
    <source>
        <dbReference type="ARBA" id="ARBA00022475"/>
    </source>
</evidence>
<dbReference type="GO" id="GO:0004674">
    <property type="term" value="F:protein serine/threonine kinase activity"/>
    <property type="evidence" value="ECO:0007669"/>
    <property type="project" value="UniProtKB-KW"/>
</dbReference>
<dbReference type="InterPro" id="IPR000719">
    <property type="entry name" value="Prot_kinase_dom"/>
</dbReference>
<evidence type="ECO:0000313" key="23">
    <source>
        <dbReference type="EMBL" id="OAY71353.1"/>
    </source>
</evidence>
<evidence type="ECO:0000256" key="11">
    <source>
        <dbReference type="ARBA" id="ARBA00022741"/>
    </source>
</evidence>
<feature type="domain" description="Protein kinase" evidence="22">
    <location>
        <begin position="1091"/>
        <end position="1365"/>
    </location>
</feature>
<dbReference type="Pfam" id="PF07714">
    <property type="entry name" value="PK_Tyr_Ser-Thr"/>
    <property type="match status" value="2"/>
</dbReference>
<evidence type="ECO:0000256" key="2">
    <source>
        <dbReference type="ARBA" id="ARBA00012513"/>
    </source>
</evidence>
<comment type="catalytic activity">
    <reaction evidence="18">
        <text>L-threonyl-[protein] + ATP = O-phospho-L-threonyl-[protein] + ADP + H(+)</text>
        <dbReference type="Rhea" id="RHEA:46608"/>
        <dbReference type="Rhea" id="RHEA-COMP:11060"/>
        <dbReference type="Rhea" id="RHEA-COMP:11605"/>
        <dbReference type="ChEBI" id="CHEBI:15378"/>
        <dbReference type="ChEBI" id="CHEBI:30013"/>
        <dbReference type="ChEBI" id="CHEBI:30616"/>
        <dbReference type="ChEBI" id="CHEBI:61977"/>
        <dbReference type="ChEBI" id="CHEBI:456216"/>
        <dbReference type="EC" id="2.7.11.1"/>
    </reaction>
</comment>
<keyword evidence="6" id="KW-0433">Leucine-rich repeat</keyword>
<dbReference type="Gene3D" id="3.80.10.10">
    <property type="entry name" value="Ribonuclease Inhibitor"/>
    <property type="match status" value="2"/>
</dbReference>
<evidence type="ECO:0000256" key="19">
    <source>
        <dbReference type="ARBA" id="ARBA00048679"/>
    </source>
</evidence>
<dbReference type="GO" id="GO:0005886">
    <property type="term" value="C:plasma membrane"/>
    <property type="evidence" value="ECO:0007669"/>
    <property type="project" value="UniProtKB-SubCell"/>
</dbReference>
<proteinExistence type="predicted"/>
<keyword evidence="13 20" id="KW-0067">ATP-binding</keyword>
<dbReference type="Pfam" id="PF00560">
    <property type="entry name" value="LRR_1"/>
    <property type="match status" value="1"/>
</dbReference>
<evidence type="ECO:0000256" key="9">
    <source>
        <dbReference type="ARBA" id="ARBA00022729"/>
    </source>
</evidence>
<keyword evidence="17" id="KW-0325">Glycoprotein</keyword>
<dbReference type="GO" id="GO:0005524">
    <property type="term" value="F:ATP binding"/>
    <property type="evidence" value="ECO:0007669"/>
    <property type="project" value="UniProtKB-UniRule"/>
</dbReference>
<evidence type="ECO:0000256" key="21">
    <source>
        <dbReference type="SAM" id="Phobius"/>
    </source>
</evidence>
<feature type="transmembrane region" description="Helical" evidence="21">
    <location>
        <begin position="1014"/>
        <end position="1041"/>
    </location>
</feature>
<keyword evidence="12 23" id="KW-0418">Kinase</keyword>
<dbReference type="FunFam" id="1.10.510.10:FF:000309">
    <property type="entry name" value="Leucine-rich repeat receptor-like protein kinase"/>
    <property type="match status" value="1"/>
</dbReference>
<dbReference type="FunFam" id="3.80.10.10:FF:000542">
    <property type="entry name" value="Leucine-rich repeat protein kinase family protein"/>
    <property type="match status" value="1"/>
</dbReference>
<evidence type="ECO:0000256" key="5">
    <source>
        <dbReference type="ARBA" id="ARBA00022553"/>
    </source>
</evidence>
<evidence type="ECO:0000256" key="20">
    <source>
        <dbReference type="PROSITE-ProRule" id="PRU10141"/>
    </source>
</evidence>
<comment type="subcellular location">
    <subcellularLocation>
        <location evidence="1">Cell membrane</location>
        <topology evidence="1">Single-pass membrane protein</topology>
    </subcellularLocation>
</comment>
<feature type="binding site" evidence="20">
    <location>
        <position position="1119"/>
    </location>
    <ligand>
        <name>ATP</name>
        <dbReference type="ChEBI" id="CHEBI:30616"/>
    </ligand>
</feature>
<keyword evidence="16 23" id="KW-0675">Receptor</keyword>
<dbReference type="Gene3D" id="1.10.510.10">
    <property type="entry name" value="Transferase(Phosphotransferase) domain 1"/>
    <property type="match status" value="2"/>
</dbReference>
<dbReference type="FunFam" id="3.30.200.20:FF:000162">
    <property type="entry name" value="Adenine nucleotide alpha hydrolase-like domain kinase"/>
    <property type="match status" value="1"/>
</dbReference>
<dbReference type="PANTHER" id="PTHR45974:SF242">
    <property type="entry name" value="LEUCINE-RICH REPEAT PROTEIN KINASE FAMILY PROTEIN"/>
    <property type="match status" value="1"/>
</dbReference>
<dbReference type="Gene3D" id="3.30.200.20">
    <property type="entry name" value="Phosphorylase Kinase, domain 1"/>
    <property type="match status" value="2"/>
</dbReference>
<feature type="transmembrane region" description="Helical" evidence="21">
    <location>
        <begin position="182"/>
        <end position="200"/>
    </location>
</feature>
<keyword evidence="14 21" id="KW-1133">Transmembrane helix</keyword>
<comment type="catalytic activity">
    <reaction evidence="19">
        <text>L-seryl-[protein] + ATP = O-phospho-L-seryl-[protein] + ADP + H(+)</text>
        <dbReference type="Rhea" id="RHEA:17989"/>
        <dbReference type="Rhea" id="RHEA-COMP:9863"/>
        <dbReference type="Rhea" id="RHEA-COMP:11604"/>
        <dbReference type="ChEBI" id="CHEBI:15378"/>
        <dbReference type="ChEBI" id="CHEBI:29999"/>
        <dbReference type="ChEBI" id="CHEBI:30616"/>
        <dbReference type="ChEBI" id="CHEBI:83421"/>
        <dbReference type="ChEBI" id="CHEBI:456216"/>
        <dbReference type="EC" id="2.7.11.1"/>
    </reaction>
</comment>
<dbReference type="CDD" id="cd14066">
    <property type="entry name" value="STKc_IRAK"/>
    <property type="match status" value="2"/>
</dbReference>
<dbReference type="PROSITE" id="PS50011">
    <property type="entry name" value="PROTEIN_KINASE_DOM"/>
    <property type="match status" value="2"/>
</dbReference>
<name>A0A199V2Y9_ANACO</name>
<protein>
    <recommendedName>
        <fullName evidence="2">non-specific serine/threonine protein kinase</fullName>
        <ecNumber evidence="2">2.7.11.1</ecNumber>
    </recommendedName>
</protein>
<reference evidence="23 24" key="1">
    <citation type="journal article" date="2016" name="DNA Res.">
        <title>The draft genome of MD-2 pineapple using hybrid error correction of long reads.</title>
        <authorList>
            <person name="Redwan R.M."/>
            <person name="Saidin A."/>
            <person name="Kumar S.V."/>
        </authorList>
    </citation>
    <scope>NUCLEOTIDE SEQUENCE [LARGE SCALE GENOMIC DNA]</scope>
    <source>
        <strain evidence="24">cv. MD2</strain>
        <tissue evidence="23">Leaf</tissue>
    </source>
</reference>
<dbReference type="FunFam" id="3.30.200.20:FF:000039">
    <property type="entry name" value="receptor-like protein kinase FERONIA"/>
    <property type="match status" value="1"/>
</dbReference>
<evidence type="ECO:0000256" key="17">
    <source>
        <dbReference type="ARBA" id="ARBA00023180"/>
    </source>
</evidence>
<dbReference type="SMART" id="SM00220">
    <property type="entry name" value="S_TKc"/>
    <property type="match status" value="2"/>
</dbReference>
<dbReference type="InterPro" id="IPR017441">
    <property type="entry name" value="Protein_kinase_ATP_BS"/>
</dbReference>
<dbReference type="PANTHER" id="PTHR45974">
    <property type="entry name" value="RECEPTOR-LIKE PROTEIN 55"/>
    <property type="match status" value="1"/>
</dbReference>
<dbReference type="PROSITE" id="PS00108">
    <property type="entry name" value="PROTEIN_KINASE_ST"/>
    <property type="match status" value="2"/>
</dbReference>
<organism evidence="23 24">
    <name type="scientific">Ananas comosus</name>
    <name type="common">Pineapple</name>
    <name type="synonym">Ananas ananas</name>
    <dbReference type="NCBI Taxonomy" id="4615"/>
    <lineage>
        <taxon>Eukaryota</taxon>
        <taxon>Viridiplantae</taxon>
        <taxon>Streptophyta</taxon>
        <taxon>Embryophyta</taxon>
        <taxon>Tracheophyta</taxon>
        <taxon>Spermatophyta</taxon>
        <taxon>Magnoliopsida</taxon>
        <taxon>Liliopsida</taxon>
        <taxon>Poales</taxon>
        <taxon>Bromeliaceae</taxon>
        <taxon>Bromelioideae</taxon>
        <taxon>Ananas</taxon>
    </lineage>
</organism>
<evidence type="ECO:0000256" key="16">
    <source>
        <dbReference type="ARBA" id="ARBA00023170"/>
    </source>
</evidence>